<dbReference type="EMBL" id="AVBE01000002">
    <property type="protein sequence ID" value="PHJ35922.1"/>
    <property type="molecule type" value="Genomic_DNA"/>
</dbReference>
<name>A0AA44UAS6_NEIGO</name>
<dbReference type="Proteomes" id="UP000223296">
    <property type="component" value="Unassembled WGS sequence"/>
</dbReference>
<dbReference type="RefSeq" id="WP_003691529.1">
    <property type="nucleotide sequence ID" value="NZ_AVBE01000001.1"/>
</dbReference>
<dbReference type="GeneID" id="66753832"/>
<dbReference type="EMBL" id="AVBE01000002">
    <property type="protein sequence ID" value="PHJ36224.1"/>
    <property type="molecule type" value="Genomic_DNA"/>
</dbReference>
<organism evidence="3 4">
    <name type="scientific">Neisseria gonorrhoeae 3502</name>
    <dbReference type="NCBI Taxonomy" id="1193404"/>
    <lineage>
        <taxon>Bacteria</taxon>
        <taxon>Pseudomonadati</taxon>
        <taxon>Pseudomonadota</taxon>
        <taxon>Betaproteobacteria</taxon>
        <taxon>Neisseriales</taxon>
        <taxon>Neisseriaceae</taxon>
        <taxon>Neisseria</taxon>
    </lineage>
</organism>
<dbReference type="NCBIfam" id="NF046041">
    <property type="entry name" value="holin_NGO1622"/>
    <property type="match status" value="1"/>
</dbReference>
<evidence type="ECO:0000313" key="4">
    <source>
        <dbReference type="Proteomes" id="UP000223296"/>
    </source>
</evidence>
<dbReference type="AlphaFoldDB" id="A0AA44UAS6"/>
<evidence type="ECO:0000313" key="3">
    <source>
        <dbReference type="EMBL" id="PHJ36634.1"/>
    </source>
</evidence>
<proteinExistence type="predicted"/>
<comment type="caution">
    <text evidence="3">The sequence shown here is derived from an EMBL/GenBank/DDBJ whole genome shotgun (WGS) entry which is preliminary data.</text>
</comment>
<reference evidence="3 4" key="1">
    <citation type="submission" date="2013-08" db="EMBL/GenBank/DDBJ databases">
        <authorList>
            <person name="Trees D."/>
        </authorList>
    </citation>
    <scope>NUCLEOTIDE SEQUENCE [LARGE SCALE GENOMIC DNA]</scope>
    <source>
        <strain evidence="3 4">3502</strain>
    </source>
</reference>
<gene>
    <name evidence="3" type="ORF">N776_00280</name>
    <name evidence="1" type="ORF">N776_02385</name>
    <name evidence="2" type="ORF">N776_06180</name>
</gene>
<evidence type="ECO:0000313" key="1">
    <source>
        <dbReference type="EMBL" id="PHJ35922.1"/>
    </source>
</evidence>
<evidence type="ECO:0000313" key="2">
    <source>
        <dbReference type="EMBL" id="PHJ36224.1"/>
    </source>
</evidence>
<protein>
    <recommendedName>
        <fullName evidence="5">Phage associated protein</fullName>
    </recommendedName>
</protein>
<accession>A0AA44UAS6</accession>
<evidence type="ECO:0008006" key="5">
    <source>
        <dbReference type="Google" id="ProtNLM"/>
    </source>
</evidence>
<sequence length="92" mass="9701">MKTRNIAFKFAVLAAVLAAGYAFGFAKGGGSRTAKGKPAGIAAMRMALAQKQAEVAELSAEIWLEERHLNADEEEAGCRRVHGDAEVPGGKE</sequence>
<dbReference type="EMBL" id="AVBE01000001">
    <property type="protein sequence ID" value="PHJ36634.1"/>
    <property type="molecule type" value="Genomic_DNA"/>
</dbReference>